<dbReference type="InterPro" id="IPR057666">
    <property type="entry name" value="DrpA_SLOG"/>
</dbReference>
<dbReference type="InterPro" id="IPR003488">
    <property type="entry name" value="DprA"/>
</dbReference>
<dbReference type="PANTHER" id="PTHR43022">
    <property type="entry name" value="PROTEIN SMF"/>
    <property type="match status" value="1"/>
</dbReference>
<proteinExistence type="inferred from homology"/>
<name>A0ABV8GL68_9ACTN</name>
<dbReference type="Gene3D" id="3.40.50.450">
    <property type="match status" value="1"/>
</dbReference>
<evidence type="ECO:0000256" key="1">
    <source>
        <dbReference type="ARBA" id="ARBA00006525"/>
    </source>
</evidence>
<evidence type="ECO:0000313" key="5">
    <source>
        <dbReference type="Proteomes" id="UP001595851"/>
    </source>
</evidence>
<feature type="compositionally biased region" description="Pro residues" evidence="2">
    <location>
        <begin position="407"/>
        <end position="426"/>
    </location>
</feature>
<comment type="caution">
    <text evidence="4">The sequence shown here is derived from an EMBL/GenBank/DDBJ whole genome shotgun (WGS) entry which is preliminary data.</text>
</comment>
<evidence type="ECO:0000313" key="4">
    <source>
        <dbReference type="EMBL" id="MFC4013047.1"/>
    </source>
</evidence>
<dbReference type="PANTHER" id="PTHR43022:SF1">
    <property type="entry name" value="PROTEIN SMF"/>
    <property type="match status" value="1"/>
</dbReference>
<gene>
    <name evidence="4" type="primary">dprA</name>
    <name evidence="4" type="ORF">ACFOY2_37880</name>
</gene>
<protein>
    <submittedName>
        <fullName evidence="4">DNA-processing protein DprA</fullName>
    </submittedName>
</protein>
<dbReference type="Proteomes" id="UP001595851">
    <property type="component" value="Unassembled WGS sequence"/>
</dbReference>
<dbReference type="EMBL" id="JBHSBI010000025">
    <property type="protein sequence ID" value="MFC4013047.1"/>
    <property type="molecule type" value="Genomic_DNA"/>
</dbReference>
<sequence>MLPSEATISSNGNAREYEARAALMRAADVGDPIMGRLVLQYGPSQAVEAIRARTLPPEFTAKEAQQERPPDLTARLNVWYARLASSNPTADLEEGEKAGARLVIPGSPEWPTQLDQLGASRPLGLWLHGKADLRFSCLKSAAVVGARSATPYGTHIAAEFGVGLGEAGWTVVSGGAYGVDGAVHRGTLASGSPTVVVLACGVNVCYPSSHEALFAAVKDQGVVISECPPGVHPTRARFLIRNRLIAALSRGTLVVEAALRSGALNTAAHALTLNRYLGAVPGPITSAQSAGCHKLLRERKAVCITSPEEMIDLVGVIGDDLATQTRPPAVPRDSLNEATRKVLDAIPTRGGAGPASIAVAAGVGLDTALSALGGLAAAGYIERTTRGWRLRKQPSSYLKAPESDALEPPPIPEPDPTDVPPPPEDFPPTQSAYQPSEAPWPG</sequence>
<feature type="region of interest" description="Disordered" evidence="2">
    <location>
        <begin position="392"/>
        <end position="442"/>
    </location>
</feature>
<evidence type="ECO:0000256" key="2">
    <source>
        <dbReference type="SAM" id="MobiDB-lite"/>
    </source>
</evidence>
<dbReference type="RefSeq" id="WP_379532930.1">
    <property type="nucleotide sequence ID" value="NZ_JBHSBI010000025.1"/>
</dbReference>
<accession>A0ABV8GL68</accession>
<reference evidence="5" key="1">
    <citation type="journal article" date="2019" name="Int. J. Syst. Evol. Microbiol.">
        <title>The Global Catalogue of Microorganisms (GCM) 10K type strain sequencing project: providing services to taxonomists for standard genome sequencing and annotation.</title>
        <authorList>
            <consortium name="The Broad Institute Genomics Platform"/>
            <consortium name="The Broad Institute Genome Sequencing Center for Infectious Disease"/>
            <person name="Wu L."/>
            <person name="Ma J."/>
        </authorList>
    </citation>
    <scope>NUCLEOTIDE SEQUENCE [LARGE SCALE GENOMIC DNA]</scope>
    <source>
        <strain evidence="5">TBRC 1276</strain>
    </source>
</reference>
<comment type="similarity">
    <text evidence="1">Belongs to the DprA/Smf family.</text>
</comment>
<dbReference type="SUPFAM" id="SSF102405">
    <property type="entry name" value="MCP/YpsA-like"/>
    <property type="match status" value="1"/>
</dbReference>
<dbReference type="NCBIfam" id="TIGR00732">
    <property type="entry name" value="dprA"/>
    <property type="match status" value="1"/>
</dbReference>
<keyword evidence="5" id="KW-1185">Reference proteome</keyword>
<dbReference type="Pfam" id="PF02481">
    <property type="entry name" value="DNA_processg_A"/>
    <property type="match status" value="1"/>
</dbReference>
<organism evidence="4 5">
    <name type="scientific">Nonomuraea purpurea</name>
    <dbReference type="NCBI Taxonomy" id="1849276"/>
    <lineage>
        <taxon>Bacteria</taxon>
        <taxon>Bacillati</taxon>
        <taxon>Actinomycetota</taxon>
        <taxon>Actinomycetes</taxon>
        <taxon>Streptosporangiales</taxon>
        <taxon>Streptosporangiaceae</taxon>
        <taxon>Nonomuraea</taxon>
    </lineage>
</organism>
<feature type="domain" description="Smf/DprA SLOG" evidence="3">
    <location>
        <begin position="102"/>
        <end position="313"/>
    </location>
</feature>
<evidence type="ECO:0000259" key="3">
    <source>
        <dbReference type="Pfam" id="PF02481"/>
    </source>
</evidence>